<evidence type="ECO:0000313" key="3">
    <source>
        <dbReference type="EMBL" id="EQD57031.1"/>
    </source>
</evidence>
<dbReference type="InterPro" id="IPR026866">
    <property type="entry name" value="CR006_AAA"/>
</dbReference>
<feature type="coiled-coil region" evidence="1">
    <location>
        <begin position="25"/>
        <end position="59"/>
    </location>
</feature>
<feature type="non-terminal residue" evidence="3">
    <location>
        <position position="159"/>
    </location>
</feature>
<gene>
    <name evidence="3" type="ORF">B1A_11283</name>
</gene>
<dbReference type="Pfam" id="PF13166">
    <property type="entry name" value="AAA_13"/>
    <property type="match status" value="1"/>
</dbReference>
<name>T1A8R1_9ZZZZ</name>
<reference evidence="3" key="1">
    <citation type="submission" date="2013-08" db="EMBL/GenBank/DDBJ databases">
        <authorList>
            <person name="Mendez C."/>
            <person name="Richter M."/>
            <person name="Ferrer M."/>
            <person name="Sanchez J."/>
        </authorList>
    </citation>
    <scope>NUCLEOTIDE SEQUENCE</scope>
</reference>
<evidence type="ECO:0000259" key="2">
    <source>
        <dbReference type="Pfam" id="PF13166"/>
    </source>
</evidence>
<protein>
    <recommendedName>
        <fullName evidence="2">Protein CR006 P-loop domain-containing protein</fullName>
    </recommendedName>
</protein>
<dbReference type="EMBL" id="AUZX01008062">
    <property type="protein sequence ID" value="EQD57031.1"/>
    <property type="molecule type" value="Genomic_DNA"/>
</dbReference>
<keyword evidence="1" id="KW-0175">Coiled coil</keyword>
<feature type="non-terminal residue" evidence="3">
    <location>
        <position position="1"/>
    </location>
</feature>
<dbReference type="AlphaFoldDB" id="T1A8R1"/>
<proteinExistence type="predicted"/>
<sequence>RDEVLKALPEWQKKSKAVAAAGDQATSAHDSAARIKRQIDELEVQVRQHRRPAEELTREVAAYLGRDELRFEVEQNGYRITRGDHPATHLSDGERTAIAFLYFLKSLQDTDFDMATGIVVIDDPVSSLDANSLFSAFGFMKQRTATAGQLFVLTHNFAV</sequence>
<feature type="domain" description="Protein CR006 P-loop" evidence="2">
    <location>
        <begin position="10"/>
        <end position="158"/>
    </location>
</feature>
<organism evidence="3">
    <name type="scientific">mine drainage metagenome</name>
    <dbReference type="NCBI Taxonomy" id="410659"/>
    <lineage>
        <taxon>unclassified sequences</taxon>
        <taxon>metagenomes</taxon>
        <taxon>ecological metagenomes</taxon>
    </lineage>
</organism>
<accession>T1A8R1</accession>
<reference evidence="3" key="2">
    <citation type="journal article" date="2014" name="ISME J.">
        <title>Microbial stratification in low pH oxic and suboxic macroscopic growths along an acid mine drainage.</title>
        <authorList>
            <person name="Mendez-Garcia C."/>
            <person name="Mesa V."/>
            <person name="Sprenger R.R."/>
            <person name="Richter M."/>
            <person name="Diez M.S."/>
            <person name="Solano J."/>
            <person name="Bargiela R."/>
            <person name="Golyshina O.V."/>
            <person name="Manteca A."/>
            <person name="Ramos J.L."/>
            <person name="Gallego J.R."/>
            <person name="Llorente I."/>
            <person name="Martins Dos Santos V.A."/>
            <person name="Jensen O.N."/>
            <person name="Pelaez A.I."/>
            <person name="Sanchez J."/>
            <person name="Ferrer M."/>
        </authorList>
    </citation>
    <scope>NUCLEOTIDE SEQUENCE</scope>
</reference>
<dbReference type="InterPro" id="IPR027417">
    <property type="entry name" value="P-loop_NTPase"/>
</dbReference>
<evidence type="ECO:0000256" key="1">
    <source>
        <dbReference type="SAM" id="Coils"/>
    </source>
</evidence>
<dbReference type="SUPFAM" id="SSF52540">
    <property type="entry name" value="P-loop containing nucleoside triphosphate hydrolases"/>
    <property type="match status" value="1"/>
</dbReference>
<comment type="caution">
    <text evidence="3">The sequence shown here is derived from an EMBL/GenBank/DDBJ whole genome shotgun (WGS) entry which is preliminary data.</text>
</comment>
<dbReference type="Gene3D" id="3.40.50.300">
    <property type="entry name" value="P-loop containing nucleotide triphosphate hydrolases"/>
    <property type="match status" value="1"/>
</dbReference>